<dbReference type="Proteomes" id="UP000010552">
    <property type="component" value="Unassembled WGS sequence"/>
</dbReference>
<sequence length="95" mass="10581">MASAGFQSGSRPHSHPRLGQTRCSDPLPRAPSGPSRCDTVLRFPISGACRDRWVRRRPRDSRVTHDDRPTPVPKHRGECRKPSTVKCAAPRDNDA</sequence>
<proteinExistence type="predicted"/>
<feature type="region of interest" description="Disordered" evidence="1">
    <location>
        <begin position="1"/>
        <end position="40"/>
    </location>
</feature>
<reference evidence="3" key="1">
    <citation type="journal article" date="2013" name="Science">
        <title>Comparative analysis of bat genomes provides insight into the evolution of flight and immunity.</title>
        <authorList>
            <person name="Zhang G."/>
            <person name="Cowled C."/>
            <person name="Shi Z."/>
            <person name="Huang Z."/>
            <person name="Bishop-Lilly K.A."/>
            <person name="Fang X."/>
            <person name="Wynne J.W."/>
            <person name="Xiong Z."/>
            <person name="Baker M.L."/>
            <person name="Zhao W."/>
            <person name="Tachedjian M."/>
            <person name="Zhu Y."/>
            <person name="Zhou P."/>
            <person name="Jiang X."/>
            <person name="Ng J."/>
            <person name="Yang L."/>
            <person name="Wu L."/>
            <person name="Xiao J."/>
            <person name="Feng Y."/>
            <person name="Chen Y."/>
            <person name="Sun X."/>
            <person name="Zhang Y."/>
            <person name="Marsh G.A."/>
            <person name="Crameri G."/>
            <person name="Broder C.C."/>
            <person name="Frey K.G."/>
            <person name="Wang L.F."/>
            <person name="Wang J."/>
        </authorList>
    </citation>
    <scope>NUCLEOTIDE SEQUENCE [LARGE SCALE GENOMIC DNA]</scope>
</reference>
<gene>
    <name evidence="2" type="ORF">PAL_GLEAN10017894</name>
</gene>
<name>L5KXZ7_PTEAL</name>
<dbReference type="EMBL" id="KB030474">
    <property type="protein sequence ID" value="ELK16339.1"/>
    <property type="molecule type" value="Genomic_DNA"/>
</dbReference>
<accession>L5KXZ7</accession>
<keyword evidence="3" id="KW-1185">Reference proteome</keyword>
<feature type="compositionally biased region" description="Basic and acidic residues" evidence="1">
    <location>
        <begin position="60"/>
        <end position="81"/>
    </location>
</feature>
<dbReference type="AlphaFoldDB" id="L5KXZ7"/>
<feature type="compositionally biased region" description="Polar residues" evidence="1">
    <location>
        <begin position="1"/>
        <end position="11"/>
    </location>
</feature>
<evidence type="ECO:0000313" key="2">
    <source>
        <dbReference type="EMBL" id="ELK16339.1"/>
    </source>
</evidence>
<protein>
    <submittedName>
        <fullName evidence="2">Uncharacterized protein</fullName>
    </submittedName>
</protein>
<evidence type="ECO:0000256" key="1">
    <source>
        <dbReference type="SAM" id="MobiDB-lite"/>
    </source>
</evidence>
<organism evidence="2 3">
    <name type="scientific">Pteropus alecto</name>
    <name type="common">Black flying fox</name>
    <dbReference type="NCBI Taxonomy" id="9402"/>
    <lineage>
        <taxon>Eukaryota</taxon>
        <taxon>Metazoa</taxon>
        <taxon>Chordata</taxon>
        <taxon>Craniata</taxon>
        <taxon>Vertebrata</taxon>
        <taxon>Euteleostomi</taxon>
        <taxon>Mammalia</taxon>
        <taxon>Eutheria</taxon>
        <taxon>Laurasiatheria</taxon>
        <taxon>Chiroptera</taxon>
        <taxon>Yinpterochiroptera</taxon>
        <taxon>Pteropodoidea</taxon>
        <taxon>Pteropodidae</taxon>
        <taxon>Pteropodinae</taxon>
        <taxon>Pteropus</taxon>
    </lineage>
</organism>
<dbReference type="InParanoid" id="L5KXZ7"/>
<feature type="region of interest" description="Disordered" evidence="1">
    <location>
        <begin position="53"/>
        <end position="95"/>
    </location>
</feature>
<evidence type="ECO:0000313" key="3">
    <source>
        <dbReference type="Proteomes" id="UP000010552"/>
    </source>
</evidence>